<dbReference type="InParanoid" id="A0A1C4U6U0"/>
<feature type="region of interest" description="Disordered" evidence="1">
    <location>
        <begin position="131"/>
        <end position="155"/>
    </location>
</feature>
<feature type="region of interest" description="Disordered" evidence="1">
    <location>
        <begin position="67"/>
        <end position="88"/>
    </location>
</feature>
<evidence type="ECO:0000313" key="4">
    <source>
        <dbReference type="Proteomes" id="UP000198253"/>
    </source>
</evidence>
<accession>A0A1C4U6U0</accession>
<gene>
    <name evidence="3" type="ORF">GA0070618_0064</name>
</gene>
<protein>
    <recommendedName>
        <fullName evidence="5">Secreted protein</fullName>
    </recommendedName>
</protein>
<name>A0A1C4U6U0_MICEC</name>
<organism evidence="3 4">
    <name type="scientific">Micromonospora echinospora</name>
    <name type="common">Micromonospora purpurea</name>
    <dbReference type="NCBI Taxonomy" id="1877"/>
    <lineage>
        <taxon>Bacteria</taxon>
        <taxon>Bacillati</taxon>
        <taxon>Actinomycetota</taxon>
        <taxon>Actinomycetes</taxon>
        <taxon>Micromonosporales</taxon>
        <taxon>Micromonosporaceae</taxon>
        <taxon>Micromonospora</taxon>
    </lineage>
</organism>
<feature type="chain" id="PRO_5039671767" description="Secreted protein" evidence="2">
    <location>
        <begin position="22"/>
        <end position="180"/>
    </location>
</feature>
<dbReference type="PROSITE" id="PS51257">
    <property type="entry name" value="PROKAR_LIPOPROTEIN"/>
    <property type="match status" value="1"/>
</dbReference>
<dbReference type="OrthoDB" id="7949713at2"/>
<keyword evidence="4" id="KW-1185">Reference proteome</keyword>
<keyword evidence="2" id="KW-0732">Signal</keyword>
<proteinExistence type="predicted"/>
<reference evidence="4" key="1">
    <citation type="submission" date="2016-06" db="EMBL/GenBank/DDBJ databases">
        <authorList>
            <person name="Varghese N."/>
            <person name="Submissions Spin"/>
        </authorList>
    </citation>
    <scope>NUCLEOTIDE SEQUENCE [LARGE SCALE GENOMIC DNA]</scope>
    <source>
        <strain evidence="4">DSM 43816</strain>
    </source>
</reference>
<evidence type="ECO:0000256" key="1">
    <source>
        <dbReference type="SAM" id="MobiDB-lite"/>
    </source>
</evidence>
<evidence type="ECO:0000256" key="2">
    <source>
        <dbReference type="SAM" id="SignalP"/>
    </source>
</evidence>
<evidence type="ECO:0008006" key="5">
    <source>
        <dbReference type="Google" id="ProtNLM"/>
    </source>
</evidence>
<dbReference type="RefSeq" id="WP_088985173.1">
    <property type="nucleotide sequence ID" value="NZ_LT607413.1"/>
</dbReference>
<dbReference type="Proteomes" id="UP000198253">
    <property type="component" value="Chromosome I"/>
</dbReference>
<dbReference type="AlphaFoldDB" id="A0A1C4U6U0"/>
<dbReference type="EMBL" id="LT607413">
    <property type="protein sequence ID" value="SCE67381.1"/>
    <property type="molecule type" value="Genomic_DNA"/>
</dbReference>
<evidence type="ECO:0000313" key="3">
    <source>
        <dbReference type="EMBL" id="SCE67381.1"/>
    </source>
</evidence>
<sequence>MRRRLTSVLLALPLAAAFGLAGCGGADRTDDGVATAGGGGAKPTVDAAALSDEERRIKFTSCLRDQGLDVADPEPGQNGPRFRQGSDVDRTKVQAALQACREFAPNGGQPRELNAEQVEQVRKLARCMRENGVPNFPDPDADGRIQPGKADIDRKDPVVRAAFDKCREVMPNLDERLGNS</sequence>
<feature type="signal peptide" evidence="2">
    <location>
        <begin position="1"/>
        <end position="21"/>
    </location>
</feature>